<reference evidence="3 4" key="1">
    <citation type="submission" date="2023-03" db="EMBL/GenBank/DDBJ databases">
        <title>Paludisphaera mucosa sp. nov. a novel planctomycete from northern fen.</title>
        <authorList>
            <person name="Ivanova A."/>
        </authorList>
    </citation>
    <scope>NUCLEOTIDE SEQUENCE [LARGE SCALE GENOMIC DNA]</scope>
    <source>
        <strain evidence="3 4">Pla2</strain>
    </source>
</reference>
<comment type="caution">
    <text evidence="3">The sequence shown here is derived from an EMBL/GenBank/DDBJ whole genome shotgun (WGS) entry which is preliminary data.</text>
</comment>
<evidence type="ECO:0008006" key="5">
    <source>
        <dbReference type="Google" id="ProtNLM"/>
    </source>
</evidence>
<dbReference type="RefSeq" id="WP_277862405.1">
    <property type="nucleotide sequence ID" value="NZ_JARRAG010000002.1"/>
</dbReference>
<name>A0ABT6FFC8_9BACT</name>
<feature type="chain" id="PRO_5047177216" description="Lipoprotein" evidence="2">
    <location>
        <begin position="18"/>
        <end position="65"/>
    </location>
</feature>
<keyword evidence="4" id="KW-1185">Reference proteome</keyword>
<evidence type="ECO:0000313" key="3">
    <source>
        <dbReference type="EMBL" id="MDG3006103.1"/>
    </source>
</evidence>
<feature type="signal peptide" evidence="2">
    <location>
        <begin position="1"/>
        <end position="17"/>
    </location>
</feature>
<dbReference type="EMBL" id="JARRAG010000002">
    <property type="protein sequence ID" value="MDG3006103.1"/>
    <property type="molecule type" value="Genomic_DNA"/>
</dbReference>
<dbReference type="PROSITE" id="PS51257">
    <property type="entry name" value="PROKAR_LIPOPROTEIN"/>
    <property type="match status" value="1"/>
</dbReference>
<accession>A0ABT6FFC8</accession>
<keyword evidence="2" id="KW-0732">Signal</keyword>
<feature type="region of interest" description="Disordered" evidence="1">
    <location>
        <begin position="20"/>
        <end position="65"/>
    </location>
</feature>
<evidence type="ECO:0000256" key="2">
    <source>
        <dbReference type="SAM" id="SignalP"/>
    </source>
</evidence>
<sequence length="65" mass="6323">MTGRVCMALMGFALVVASSGCDSPPTGPPPASSVDASGKPTAEALEKAKPPKGFKGGGAPILPGR</sequence>
<evidence type="ECO:0000313" key="4">
    <source>
        <dbReference type="Proteomes" id="UP001216907"/>
    </source>
</evidence>
<dbReference type="Proteomes" id="UP001216907">
    <property type="component" value="Unassembled WGS sequence"/>
</dbReference>
<organism evidence="3 4">
    <name type="scientific">Paludisphaera mucosa</name>
    <dbReference type="NCBI Taxonomy" id="3030827"/>
    <lineage>
        <taxon>Bacteria</taxon>
        <taxon>Pseudomonadati</taxon>
        <taxon>Planctomycetota</taxon>
        <taxon>Planctomycetia</taxon>
        <taxon>Isosphaerales</taxon>
        <taxon>Isosphaeraceae</taxon>
        <taxon>Paludisphaera</taxon>
    </lineage>
</organism>
<protein>
    <recommendedName>
        <fullName evidence="5">Lipoprotein</fullName>
    </recommendedName>
</protein>
<gene>
    <name evidence="3" type="ORF">PZE19_20205</name>
</gene>
<evidence type="ECO:0000256" key="1">
    <source>
        <dbReference type="SAM" id="MobiDB-lite"/>
    </source>
</evidence>
<proteinExistence type="predicted"/>